<gene>
    <name evidence="1" type="ORF">GA0116959_10294</name>
</gene>
<sequence>MVTPIQDKWREIYHSEAKNYVILNINKNDIMLAYERQV</sequence>
<dbReference type="AlphaFoldDB" id="A0A1C4GT98"/>
<accession>A0A1C4GT98</accession>
<protein>
    <submittedName>
        <fullName evidence="1">Uncharacterized protein</fullName>
    </submittedName>
</protein>
<evidence type="ECO:0000313" key="1">
    <source>
        <dbReference type="EMBL" id="SCC71001.1"/>
    </source>
</evidence>
<dbReference type="Proteomes" id="UP000243661">
    <property type="component" value="Unassembled WGS sequence"/>
</dbReference>
<organism evidence="1 2">
    <name type="scientific">Acinetobacter albensis</name>
    <dbReference type="NCBI Taxonomy" id="1673609"/>
    <lineage>
        <taxon>Bacteria</taxon>
        <taxon>Pseudomonadati</taxon>
        <taxon>Pseudomonadota</taxon>
        <taxon>Gammaproteobacteria</taxon>
        <taxon>Moraxellales</taxon>
        <taxon>Moraxellaceae</taxon>
        <taxon>Acinetobacter</taxon>
    </lineage>
</organism>
<name>A0A1C4GT98_9GAMM</name>
<reference evidence="1 2" key="1">
    <citation type="submission" date="2016-08" db="EMBL/GenBank/DDBJ databases">
        <authorList>
            <person name="Seilhamer J.J."/>
        </authorList>
    </citation>
    <scope>NUCLEOTIDE SEQUENCE [LARGE SCALE GENOMIC DNA]</scope>
    <source>
        <strain evidence="1 2">ANC 4874</strain>
    </source>
</reference>
<evidence type="ECO:0000313" key="2">
    <source>
        <dbReference type="Proteomes" id="UP000243661"/>
    </source>
</evidence>
<dbReference type="EMBL" id="FMBK01000002">
    <property type="protein sequence ID" value="SCC71001.1"/>
    <property type="molecule type" value="Genomic_DNA"/>
</dbReference>
<proteinExistence type="predicted"/>